<dbReference type="AlphaFoldDB" id="A0A1W6MLD2"/>
<evidence type="ECO:0000313" key="1">
    <source>
        <dbReference type="EMBL" id="ARN78424.1"/>
    </source>
</evidence>
<gene>
    <name evidence="1" type="ORF">BST97_10740</name>
</gene>
<protein>
    <submittedName>
        <fullName evidence="1">Uncharacterized protein</fullName>
    </submittedName>
</protein>
<sequence length="217" mass="24349">MAFASGQEIKIIHKSDSIPNIKERGLSFIHEKTDLDSYHLVGTVQVVASNFNEVVNGLQSSANDFSANAFKLKNFTNKNESISVTMDLYAVSLKDLEQNNSHGETNVLYFLGNDSRTQKFKINREKIILESDKFFRYEIPKGEKIKINKGGFTGMTVYHQWVQDQPVIFYALGSGNVSTSQSNGTTLNIGFNTGKFIELKGDLAYLYLNLNQATEKL</sequence>
<keyword evidence="2" id="KW-1185">Reference proteome</keyword>
<dbReference type="EMBL" id="CP019344">
    <property type="protein sequence ID" value="ARN78424.1"/>
    <property type="molecule type" value="Genomic_DNA"/>
</dbReference>
<name>A0A1W6MLD2_9FLAO</name>
<evidence type="ECO:0000313" key="2">
    <source>
        <dbReference type="Proteomes" id="UP000193431"/>
    </source>
</evidence>
<dbReference type="STRING" id="331648.BST97_10740"/>
<reference evidence="1 2" key="1">
    <citation type="submission" date="2016-11" db="EMBL/GenBank/DDBJ databases">
        <title>Trade-off between light-utilization and light-protection in marine flavobacteria.</title>
        <authorList>
            <person name="Kumagai Y."/>
        </authorList>
    </citation>
    <scope>NUCLEOTIDE SEQUENCE [LARGE SCALE GENOMIC DNA]</scope>
    <source>
        <strain evidence="1 2">JCM 13191</strain>
    </source>
</reference>
<accession>A0A1W6MLD2</accession>
<dbReference type="Proteomes" id="UP000193431">
    <property type="component" value="Chromosome"/>
</dbReference>
<organism evidence="1 2">
    <name type="scientific">Nonlabens spongiae</name>
    <dbReference type="NCBI Taxonomy" id="331648"/>
    <lineage>
        <taxon>Bacteria</taxon>
        <taxon>Pseudomonadati</taxon>
        <taxon>Bacteroidota</taxon>
        <taxon>Flavobacteriia</taxon>
        <taxon>Flavobacteriales</taxon>
        <taxon>Flavobacteriaceae</taxon>
        <taxon>Nonlabens</taxon>
    </lineage>
</organism>
<proteinExistence type="predicted"/>